<reference evidence="3 4" key="1">
    <citation type="submission" date="2019-07" db="EMBL/GenBank/DDBJ databases">
        <title>Genome sequencing for Ferrovibrio sp. K5.</title>
        <authorList>
            <person name="Park S.-J."/>
        </authorList>
    </citation>
    <scope>NUCLEOTIDE SEQUENCE [LARGE SCALE GENOMIC DNA]</scope>
    <source>
        <strain evidence="3 4">K5</strain>
    </source>
</reference>
<dbReference type="Gene3D" id="3.40.30.10">
    <property type="entry name" value="Glutaredoxin"/>
    <property type="match status" value="1"/>
</dbReference>
<feature type="transmembrane region" description="Helical" evidence="1">
    <location>
        <begin position="40"/>
        <end position="65"/>
    </location>
</feature>
<dbReference type="EMBL" id="CP041636">
    <property type="protein sequence ID" value="QDO99349.1"/>
    <property type="molecule type" value="Genomic_DNA"/>
</dbReference>
<dbReference type="AlphaFoldDB" id="A0A516H6F5"/>
<keyword evidence="4" id="KW-1185">Reference proteome</keyword>
<accession>A0A516H6F5</accession>
<feature type="transmembrane region" description="Helical" evidence="1">
    <location>
        <begin position="163"/>
        <end position="184"/>
    </location>
</feature>
<dbReference type="PROSITE" id="PS51352">
    <property type="entry name" value="THIOREDOXIN_2"/>
    <property type="match status" value="1"/>
</dbReference>
<dbReference type="Pfam" id="PF17991">
    <property type="entry name" value="Thioredoxin_10"/>
    <property type="match status" value="1"/>
</dbReference>
<dbReference type="RefSeq" id="WP_144258345.1">
    <property type="nucleotide sequence ID" value="NZ_CP041636.1"/>
</dbReference>
<organism evidence="3 4">
    <name type="scientific">Ferrovibrio terrae</name>
    <dbReference type="NCBI Taxonomy" id="2594003"/>
    <lineage>
        <taxon>Bacteria</taxon>
        <taxon>Pseudomonadati</taxon>
        <taxon>Pseudomonadota</taxon>
        <taxon>Alphaproteobacteria</taxon>
        <taxon>Rhodospirillales</taxon>
        <taxon>Rhodospirillaceae</taxon>
        <taxon>Ferrovibrio</taxon>
    </lineage>
</organism>
<dbReference type="Pfam" id="PF00578">
    <property type="entry name" value="AhpC-TSA"/>
    <property type="match status" value="1"/>
</dbReference>
<dbReference type="InterPro" id="IPR000866">
    <property type="entry name" value="AhpC/TSA"/>
</dbReference>
<dbReference type="CDD" id="cd03012">
    <property type="entry name" value="TlpA_like_DipZ_like"/>
    <property type="match status" value="1"/>
</dbReference>
<evidence type="ECO:0000313" key="3">
    <source>
        <dbReference type="EMBL" id="QDO99349.1"/>
    </source>
</evidence>
<dbReference type="InterPro" id="IPR036249">
    <property type="entry name" value="Thioredoxin-like_sf"/>
</dbReference>
<evidence type="ECO:0000313" key="4">
    <source>
        <dbReference type="Proteomes" id="UP000317496"/>
    </source>
</evidence>
<evidence type="ECO:0000259" key="2">
    <source>
        <dbReference type="PROSITE" id="PS51352"/>
    </source>
</evidence>
<dbReference type="SUPFAM" id="SSF52833">
    <property type="entry name" value="Thioredoxin-like"/>
    <property type="match status" value="1"/>
</dbReference>
<dbReference type="GO" id="GO:0016491">
    <property type="term" value="F:oxidoreductase activity"/>
    <property type="evidence" value="ECO:0007669"/>
    <property type="project" value="InterPro"/>
</dbReference>
<protein>
    <submittedName>
        <fullName evidence="3">Redoxin domain-containing protein</fullName>
    </submittedName>
</protein>
<feature type="domain" description="Thioredoxin" evidence="2">
    <location>
        <begin position="257"/>
        <end position="401"/>
    </location>
</feature>
<keyword evidence="1" id="KW-0812">Transmembrane</keyword>
<feature type="transmembrane region" description="Helical" evidence="1">
    <location>
        <begin position="6"/>
        <end position="28"/>
    </location>
</feature>
<dbReference type="PANTHER" id="PTHR42852">
    <property type="entry name" value="THIOL:DISULFIDE INTERCHANGE PROTEIN DSBE"/>
    <property type="match status" value="1"/>
</dbReference>
<dbReference type="InterPro" id="IPR050553">
    <property type="entry name" value="Thioredoxin_ResA/DsbE_sf"/>
</dbReference>
<dbReference type="KEGG" id="fer:FNB15_19620"/>
<dbReference type="OrthoDB" id="9811352at2"/>
<name>A0A516H6F5_9PROT</name>
<feature type="transmembrane region" description="Helical" evidence="1">
    <location>
        <begin position="128"/>
        <end position="151"/>
    </location>
</feature>
<evidence type="ECO:0000256" key="1">
    <source>
        <dbReference type="SAM" id="Phobius"/>
    </source>
</evidence>
<dbReference type="GO" id="GO:0016209">
    <property type="term" value="F:antioxidant activity"/>
    <property type="evidence" value="ECO:0007669"/>
    <property type="project" value="InterPro"/>
</dbReference>
<proteinExistence type="predicted"/>
<dbReference type="Gene3D" id="2.60.120.260">
    <property type="entry name" value="Galactose-binding domain-like"/>
    <property type="match status" value="1"/>
</dbReference>
<keyword evidence="1" id="KW-0472">Membrane</keyword>
<dbReference type="Proteomes" id="UP000317496">
    <property type="component" value="Chromosome"/>
</dbReference>
<gene>
    <name evidence="3" type="ORF">FNB15_19620</name>
</gene>
<keyword evidence="1" id="KW-1133">Transmembrane helix</keyword>
<feature type="transmembrane region" description="Helical" evidence="1">
    <location>
        <begin position="77"/>
        <end position="107"/>
    </location>
</feature>
<sequence length="581" mass="61198">MTLFALAYLAGLFTIVTPCILPVLPFVLARADQPFRQGALPLLLGLAVAFAAAASLGAVAGHWAVAASHYGRNIALAGMALFGLAMLVPAVATRLMAPLVSAGNRLLHRVEMYRSAQRDGGKTSSGASLLVGIATGLVWAPCAGPVLGVILTGAALRGPGAETSLLLFTYGLGAATALALGLLFGRRLAAGFSSAWTDRLRRVSGAAVIAGVAAIWSGLDVGLLTRLSSAGTAQIEQCLLTLLGNARAAEAQPKPQPLTGPLAALLQPRPWLNGPALRAEDLRGKVVLVNFWTYSCINCLRLLPHVRGWAEKYRDSGLVVVGVHTPEFAFEKRIENVARALPSLGITYPVALDNDFTTWRAFGNQAWPALYFIGSDGQIRQRILGEGSEDRGEKLIQQLLAETRGAAMTMPLGTVAGNGAQAAPDLRNLASGETYIGYQQTSGFASPGGLHPDTAQLYQAPAALSRNRWGLDGSWTVGAEFATLHSAGGGILHRFRARDLHLVLAPTSDANGGSRPVRFRVTLDGAAPGADHGADIDAEGWGVVQDSRLYQLVRQSGTVGERTFRIEFDDPGIRAYAFTFG</sequence>
<dbReference type="InterPro" id="IPR013766">
    <property type="entry name" value="Thioredoxin_domain"/>
</dbReference>
<dbReference type="InterPro" id="IPR041017">
    <property type="entry name" value="Thioredoxin_10"/>
</dbReference>
<dbReference type="PANTHER" id="PTHR42852:SF13">
    <property type="entry name" value="PROTEIN DIPZ"/>
    <property type="match status" value="1"/>
</dbReference>